<feature type="region of interest" description="Disordered" evidence="1">
    <location>
        <begin position="74"/>
        <end position="99"/>
    </location>
</feature>
<feature type="non-terminal residue" evidence="2">
    <location>
        <position position="99"/>
    </location>
</feature>
<evidence type="ECO:0000256" key="1">
    <source>
        <dbReference type="SAM" id="MobiDB-lite"/>
    </source>
</evidence>
<evidence type="ECO:0000313" key="2">
    <source>
        <dbReference type="EMBL" id="VUZ49262.1"/>
    </source>
</evidence>
<feature type="compositionally biased region" description="Basic and acidic residues" evidence="1">
    <location>
        <begin position="22"/>
        <end position="39"/>
    </location>
</feature>
<evidence type="ECO:0000313" key="3">
    <source>
        <dbReference type="Proteomes" id="UP000321570"/>
    </source>
</evidence>
<reference evidence="2 3" key="1">
    <citation type="submission" date="2019-07" db="EMBL/GenBank/DDBJ databases">
        <authorList>
            <person name="Jastrzebski P J."/>
            <person name="Paukszto L."/>
            <person name="Jastrzebski P J."/>
        </authorList>
    </citation>
    <scope>NUCLEOTIDE SEQUENCE [LARGE SCALE GENOMIC DNA]</scope>
    <source>
        <strain evidence="2 3">WMS-il1</strain>
    </source>
</reference>
<dbReference type="AlphaFoldDB" id="A0A564YPP7"/>
<name>A0A564YPP7_HYMDI</name>
<proteinExistence type="predicted"/>
<feature type="region of interest" description="Disordered" evidence="1">
    <location>
        <begin position="13"/>
        <end position="47"/>
    </location>
</feature>
<organism evidence="2 3">
    <name type="scientific">Hymenolepis diminuta</name>
    <name type="common">Rat tapeworm</name>
    <dbReference type="NCBI Taxonomy" id="6216"/>
    <lineage>
        <taxon>Eukaryota</taxon>
        <taxon>Metazoa</taxon>
        <taxon>Spiralia</taxon>
        <taxon>Lophotrochozoa</taxon>
        <taxon>Platyhelminthes</taxon>
        <taxon>Cestoda</taxon>
        <taxon>Eucestoda</taxon>
        <taxon>Cyclophyllidea</taxon>
        <taxon>Hymenolepididae</taxon>
        <taxon>Hymenolepis</taxon>
    </lineage>
</organism>
<feature type="compositionally biased region" description="Basic and acidic residues" evidence="1">
    <location>
        <begin position="74"/>
        <end position="89"/>
    </location>
</feature>
<gene>
    <name evidence="2" type="ORF">WMSIL1_LOCUS8916</name>
</gene>
<keyword evidence="3" id="KW-1185">Reference proteome</keyword>
<dbReference type="EMBL" id="CABIJS010000333">
    <property type="protein sequence ID" value="VUZ49262.1"/>
    <property type="molecule type" value="Genomic_DNA"/>
</dbReference>
<sequence>MFIVKRSPVATAWPYDKPSIPPHDRGSSKAWYEGREEGRPLTPPPMHVTYASSRARIVNRTKSMWIDAKTGRVGEKTIRFEKSPSEDNSPRQMPRYSRS</sequence>
<protein>
    <submittedName>
        <fullName evidence="2">Uncharacterized protein</fullName>
    </submittedName>
</protein>
<accession>A0A564YPP7</accession>
<dbReference type="Proteomes" id="UP000321570">
    <property type="component" value="Unassembled WGS sequence"/>
</dbReference>